<evidence type="ECO:0000256" key="2">
    <source>
        <dbReference type="ARBA" id="ARBA00004749"/>
    </source>
</evidence>
<gene>
    <name evidence="9" type="ORF">CKA81_01255</name>
</gene>
<evidence type="ECO:0000313" key="9">
    <source>
        <dbReference type="EMBL" id="QAA92621.1"/>
    </source>
</evidence>
<dbReference type="OrthoDB" id="9769565at2"/>
<reference evidence="9 10" key="1">
    <citation type="submission" date="2017-08" db="EMBL/GenBank/DDBJ databases">
        <authorList>
            <person name="Park S.-J."/>
            <person name="Kim H."/>
        </authorList>
    </citation>
    <scope>NUCLEOTIDE SEQUENCE [LARGE SCALE GENOMIC DNA]</scope>
    <source>
        <strain evidence="10">ye3</strain>
    </source>
</reference>
<dbReference type="InterPro" id="IPR002938">
    <property type="entry name" value="FAD-bd"/>
</dbReference>
<accession>A0A410G8M5</accession>
<organism evidence="9 10">
    <name type="scientific">Pollutimonas thiosulfatoxidans</name>
    <dbReference type="NCBI Taxonomy" id="2028345"/>
    <lineage>
        <taxon>Bacteria</taxon>
        <taxon>Pseudomonadati</taxon>
        <taxon>Pseudomonadota</taxon>
        <taxon>Betaproteobacteria</taxon>
        <taxon>Burkholderiales</taxon>
        <taxon>Alcaligenaceae</taxon>
        <taxon>Pollutimonas</taxon>
    </lineage>
</organism>
<dbReference type="KEGG" id="pus:CKA81_01255"/>
<evidence type="ECO:0000256" key="6">
    <source>
        <dbReference type="ARBA" id="ARBA00023002"/>
    </source>
</evidence>
<sequence>MDTPTYDITISGAGPVGSALALMLAAKAPQPERIALVGGTFADSPTPPAGAARPDPRTLAMNHGSRVLLERLGAWPRVSADICTVHVSQQGRLGRTLIEHADLGVPRLGNVVLYDVLLASLHSALRDSGVTLKQGLPTRNAASGRIEWALGNEQYSSALWVQSDGARPQGITREYGQRAVLSTVRATRPLPGWAFERFTRHGPLALLPHPQAPDLYALVWCNTTNRADELMQYHDEAFADALHKAFGDRLGKFVTATERHVYPLSMHAGPTRLDGRSVAIGNAAQTLHPVAGQGLNLGLRDAAQLTHTLAPWLAQGGDATHALAAFARQRRPDRWLTGAITDFLPRAFTTGNPLVEHAAGLALMTLDAVPALRKPLARQLLQGLRN</sequence>
<dbReference type="AlphaFoldDB" id="A0A410G8M5"/>
<dbReference type="NCBIfam" id="TIGR01988">
    <property type="entry name" value="Ubi-OHases"/>
    <property type="match status" value="1"/>
</dbReference>
<dbReference type="PROSITE" id="PS01304">
    <property type="entry name" value="UBIH"/>
    <property type="match status" value="1"/>
</dbReference>
<dbReference type="Pfam" id="PF01494">
    <property type="entry name" value="FAD_binding_3"/>
    <property type="match status" value="1"/>
</dbReference>
<keyword evidence="10" id="KW-1185">Reference proteome</keyword>
<comment type="cofactor">
    <cofactor evidence="1">
        <name>FAD</name>
        <dbReference type="ChEBI" id="CHEBI:57692"/>
    </cofactor>
</comment>
<keyword evidence="5" id="KW-0274">FAD</keyword>
<evidence type="ECO:0000256" key="4">
    <source>
        <dbReference type="ARBA" id="ARBA00022630"/>
    </source>
</evidence>
<dbReference type="PRINTS" id="PR00420">
    <property type="entry name" value="RNGMNOXGNASE"/>
</dbReference>
<dbReference type="EMBL" id="CP022987">
    <property type="protein sequence ID" value="QAA92621.1"/>
    <property type="molecule type" value="Genomic_DNA"/>
</dbReference>
<dbReference type="PANTHER" id="PTHR43876:SF7">
    <property type="entry name" value="UBIQUINONE BIOSYNTHESIS MONOOXYGENASE COQ6, MITOCHONDRIAL"/>
    <property type="match status" value="1"/>
</dbReference>
<dbReference type="InterPro" id="IPR051205">
    <property type="entry name" value="UbiH/COQ6_monooxygenase"/>
</dbReference>
<keyword evidence="7 9" id="KW-0503">Monooxygenase</keyword>
<dbReference type="UniPathway" id="UPA00232"/>
<dbReference type="GO" id="GO:0016705">
    <property type="term" value="F:oxidoreductase activity, acting on paired donors, with incorporation or reduction of molecular oxygen"/>
    <property type="evidence" value="ECO:0007669"/>
    <property type="project" value="InterPro"/>
</dbReference>
<keyword evidence="4" id="KW-0285">Flavoprotein</keyword>
<protein>
    <submittedName>
        <fullName evidence="9">Monooxygenase</fullName>
    </submittedName>
</protein>
<evidence type="ECO:0000256" key="7">
    <source>
        <dbReference type="ARBA" id="ARBA00023033"/>
    </source>
</evidence>
<dbReference type="InterPro" id="IPR010971">
    <property type="entry name" value="UbiH/COQ6"/>
</dbReference>
<evidence type="ECO:0000256" key="3">
    <source>
        <dbReference type="ARBA" id="ARBA00005349"/>
    </source>
</evidence>
<dbReference type="Gene3D" id="3.50.50.60">
    <property type="entry name" value="FAD/NAD(P)-binding domain"/>
    <property type="match status" value="2"/>
</dbReference>
<dbReference type="InterPro" id="IPR036188">
    <property type="entry name" value="FAD/NAD-bd_sf"/>
</dbReference>
<comment type="similarity">
    <text evidence="3">Belongs to the UbiH/COQ6 family.</text>
</comment>
<dbReference type="GO" id="GO:0006744">
    <property type="term" value="P:ubiquinone biosynthetic process"/>
    <property type="evidence" value="ECO:0007669"/>
    <property type="project" value="UniProtKB-UniPathway"/>
</dbReference>
<evidence type="ECO:0000256" key="5">
    <source>
        <dbReference type="ARBA" id="ARBA00022827"/>
    </source>
</evidence>
<evidence type="ECO:0000259" key="8">
    <source>
        <dbReference type="Pfam" id="PF01494"/>
    </source>
</evidence>
<dbReference type="SUPFAM" id="SSF51905">
    <property type="entry name" value="FAD/NAD(P)-binding domain"/>
    <property type="match status" value="1"/>
</dbReference>
<keyword evidence="6" id="KW-0560">Oxidoreductase</keyword>
<name>A0A410G8M5_9BURK</name>
<comment type="pathway">
    <text evidence="2">Cofactor biosynthesis; ubiquinone biosynthesis.</text>
</comment>
<evidence type="ECO:0000313" key="10">
    <source>
        <dbReference type="Proteomes" id="UP000283474"/>
    </source>
</evidence>
<feature type="domain" description="FAD-binding" evidence="8">
    <location>
        <begin position="202"/>
        <end position="331"/>
    </location>
</feature>
<dbReference type="Proteomes" id="UP000283474">
    <property type="component" value="Chromosome"/>
</dbReference>
<dbReference type="GO" id="GO:0071949">
    <property type="term" value="F:FAD binding"/>
    <property type="evidence" value="ECO:0007669"/>
    <property type="project" value="InterPro"/>
</dbReference>
<evidence type="ECO:0000256" key="1">
    <source>
        <dbReference type="ARBA" id="ARBA00001974"/>
    </source>
</evidence>
<dbReference type="PANTHER" id="PTHR43876">
    <property type="entry name" value="UBIQUINONE BIOSYNTHESIS MONOOXYGENASE COQ6, MITOCHONDRIAL"/>
    <property type="match status" value="1"/>
</dbReference>
<dbReference type="InterPro" id="IPR018168">
    <property type="entry name" value="Ubi_Hdrlase_CS"/>
</dbReference>
<dbReference type="RefSeq" id="WP_128353674.1">
    <property type="nucleotide sequence ID" value="NZ_CP022987.1"/>
</dbReference>
<proteinExistence type="inferred from homology"/>
<dbReference type="GO" id="GO:0004497">
    <property type="term" value="F:monooxygenase activity"/>
    <property type="evidence" value="ECO:0007669"/>
    <property type="project" value="UniProtKB-KW"/>
</dbReference>